<dbReference type="PRINTS" id="PR00412">
    <property type="entry name" value="EPOXHYDRLASE"/>
</dbReference>
<evidence type="ECO:0000256" key="1">
    <source>
        <dbReference type="ARBA" id="ARBA00022801"/>
    </source>
</evidence>
<keyword evidence="4" id="KW-1185">Reference proteome</keyword>
<dbReference type="InterPro" id="IPR029058">
    <property type="entry name" value="AB_hydrolase_fold"/>
</dbReference>
<dbReference type="InterPro" id="IPR000639">
    <property type="entry name" value="Epox_hydrolase-like"/>
</dbReference>
<proteinExistence type="predicted"/>
<dbReference type="Pfam" id="PF00561">
    <property type="entry name" value="Abhydrolase_1"/>
    <property type="match status" value="1"/>
</dbReference>
<dbReference type="InterPro" id="IPR000073">
    <property type="entry name" value="AB_hydrolase_1"/>
</dbReference>
<dbReference type="Gene3D" id="3.40.50.1820">
    <property type="entry name" value="alpha/beta hydrolase"/>
    <property type="match status" value="1"/>
</dbReference>
<name>A0ABZ0IPR1_9BACT</name>
<dbReference type="GO" id="GO:0016787">
    <property type="term" value="F:hydrolase activity"/>
    <property type="evidence" value="ECO:0007669"/>
    <property type="project" value="UniProtKB-KW"/>
</dbReference>
<dbReference type="RefSeq" id="WP_317489166.1">
    <property type="nucleotide sequence ID" value="NZ_CP136051.1"/>
</dbReference>
<dbReference type="PRINTS" id="PR00111">
    <property type="entry name" value="ABHYDROLASE"/>
</dbReference>
<protein>
    <submittedName>
        <fullName evidence="3">Alpha/beta fold hydrolase</fullName>
    </submittedName>
</protein>
<reference evidence="3 4" key="1">
    <citation type="journal article" date="2023" name="Microbiol. Resour. Announc.">
        <title>Complete Genome Sequence of Imperialibacter roseus strain P4T.</title>
        <authorList>
            <person name="Tizabi D.R."/>
            <person name="Bachvaroff T."/>
            <person name="Hill R.T."/>
        </authorList>
    </citation>
    <scope>NUCLEOTIDE SEQUENCE [LARGE SCALE GENOMIC DNA]</scope>
    <source>
        <strain evidence="3 4">P4T</strain>
    </source>
</reference>
<sequence>MSDKKLFFRKLGQGKPLIILHGLFGASDNWLTIGKSLSEHFEVYLVDQRNHGQSFHDPAHNFDVMAEDLGNFIKENNITQPIVLGHSMGGKVAMNYALSHPGKVEKLVVVDISPRGYKVHHDKILEGLKSIDLGSLESRKEADDRLAKYVPNVGERQFLLKSLSRTGDGFEWKINVAAIDNNIGLIVGEIDGEPNPVPTLFIDGENSNYIRDIDLPIIKKLFPDSQVVTIKNAGHWVHAEQPEAFLETLMAFLS</sequence>
<dbReference type="Proteomes" id="UP001302349">
    <property type="component" value="Chromosome"/>
</dbReference>
<dbReference type="SUPFAM" id="SSF53474">
    <property type="entry name" value="alpha/beta-Hydrolases"/>
    <property type="match status" value="1"/>
</dbReference>
<dbReference type="PANTHER" id="PTHR46118:SF4">
    <property type="entry name" value="PROTEIN ABHD11"/>
    <property type="match status" value="1"/>
</dbReference>
<accession>A0ABZ0IPR1</accession>
<organism evidence="3 4">
    <name type="scientific">Imperialibacter roseus</name>
    <dbReference type="NCBI Taxonomy" id="1324217"/>
    <lineage>
        <taxon>Bacteria</taxon>
        <taxon>Pseudomonadati</taxon>
        <taxon>Bacteroidota</taxon>
        <taxon>Cytophagia</taxon>
        <taxon>Cytophagales</taxon>
        <taxon>Flammeovirgaceae</taxon>
        <taxon>Imperialibacter</taxon>
    </lineage>
</organism>
<dbReference type="PANTHER" id="PTHR46118">
    <property type="entry name" value="PROTEIN ABHD11"/>
    <property type="match status" value="1"/>
</dbReference>
<dbReference type="EMBL" id="CP136051">
    <property type="protein sequence ID" value="WOK06443.1"/>
    <property type="molecule type" value="Genomic_DNA"/>
</dbReference>
<feature type="domain" description="AB hydrolase-1" evidence="2">
    <location>
        <begin position="15"/>
        <end position="120"/>
    </location>
</feature>
<evidence type="ECO:0000313" key="4">
    <source>
        <dbReference type="Proteomes" id="UP001302349"/>
    </source>
</evidence>
<gene>
    <name evidence="3" type="ORF">RT717_25540</name>
</gene>
<evidence type="ECO:0000313" key="3">
    <source>
        <dbReference type="EMBL" id="WOK06443.1"/>
    </source>
</evidence>
<keyword evidence="1 3" id="KW-0378">Hydrolase</keyword>
<evidence type="ECO:0000259" key="2">
    <source>
        <dbReference type="Pfam" id="PF00561"/>
    </source>
</evidence>